<evidence type="ECO:0000259" key="1">
    <source>
        <dbReference type="SMART" id="SM00769"/>
    </source>
</evidence>
<dbReference type="Pfam" id="PF03168">
    <property type="entry name" value="LEA_2"/>
    <property type="match status" value="1"/>
</dbReference>
<protein>
    <submittedName>
        <fullName evidence="2">LEA type 2 family protein</fullName>
    </submittedName>
</protein>
<dbReference type="PROSITE" id="PS51257">
    <property type="entry name" value="PROKAR_LIPOPROTEIN"/>
    <property type="match status" value="1"/>
</dbReference>
<proteinExistence type="predicted"/>
<dbReference type="InterPro" id="IPR004864">
    <property type="entry name" value="LEA_2"/>
</dbReference>
<dbReference type="GO" id="GO:0009269">
    <property type="term" value="P:response to desiccation"/>
    <property type="evidence" value="ECO:0007669"/>
    <property type="project" value="InterPro"/>
</dbReference>
<dbReference type="SUPFAM" id="SSF117070">
    <property type="entry name" value="LEA14-like"/>
    <property type="match status" value="1"/>
</dbReference>
<evidence type="ECO:0000313" key="3">
    <source>
        <dbReference type="Proteomes" id="UP000718593"/>
    </source>
</evidence>
<dbReference type="EMBL" id="JABZMI010000033">
    <property type="protein sequence ID" value="MBF1164042.1"/>
    <property type="molecule type" value="Genomic_DNA"/>
</dbReference>
<dbReference type="SMART" id="SM00769">
    <property type="entry name" value="WHy"/>
    <property type="match status" value="1"/>
</dbReference>
<organism evidence="2 3">
    <name type="scientific">Dechloromonas agitata</name>
    <dbReference type="NCBI Taxonomy" id="73030"/>
    <lineage>
        <taxon>Bacteria</taxon>
        <taxon>Pseudomonadati</taxon>
        <taxon>Pseudomonadota</taxon>
        <taxon>Betaproteobacteria</taxon>
        <taxon>Rhodocyclales</taxon>
        <taxon>Azonexaceae</taxon>
        <taxon>Dechloromonas</taxon>
    </lineage>
</organism>
<name>A0A930G0N5_9RHOO</name>
<evidence type="ECO:0000313" key="2">
    <source>
        <dbReference type="EMBL" id="MBF1164042.1"/>
    </source>
</evidence>
<sequence length="162" mass="17147">MGKLIQRVVLVLLAGATVLLGACASLQRSEPVQVNLVGLEPLAGEGLEMRMLVKLRVQNPNDAPIEYNGVFVEMDVEGKRFASGVSDAAGIVPRFGEAVVSVPVSISIYGIARQALSMVGGELRGQLAYEMGGKLAGPAFGSVRFHTRGELTLPRELNGMAR</sequence>
<dbReference type="Proteomes" id="UP000718593">
    <property type="component" value="Unassembled WGS sequence"/>
</dbReference>
<dbReference type="AlphaFoldDB" id="A0A930G0N5"/>
<accession>A0A930G0N5</accession>
<reference evidence="2" key="1">
    <citation type="submission" date="2020-04" db="EMBL/GenBank/DDBJ databases">
        <title>Deep metagenomics examines the oral microbiome during advanced dental caries in children, revealing novel taxa and co-occurrences with host molecules.</title>
        <authorList>
            <person name="Baker J.L."/>
            <person name="Morton J.T."/>
            <person name="Dinis M."/>
            <person name="Alvarez R."/>
            <person name="Tran N.C."/>
            <person name="Knight R."/>
            <person name="Edlund A."/>
        </authorList>
    </citation>
    <scope>NUCLEOTIDE SEQUENCE</scope>
    <source>
        <strain evidence="2">JCVI_32_bin.24</strain>
    </source>
</reference>
<dbReference type="RefSeq" id="WP_027459174.1">
    <property type="nucleotide sequence ID" value="NZ_JARBJQ010000006.1"/>
</dbReference>
<comment type="caution">
    <text evidence="2">The sequence shown here is derived from an EMBL/GenBank/DDBJ whole genome shotgun (WGS) entry which is preliminary data.</text>
</comment>
<dbReference type="InterPro" id="IPR013990">
    <property type="entry name" value="WHy-dom"/>
</dbReference>
<dbReference type="Gene3D" id="2.60.40.1820">
    <property type="match status" value="1"/>
</dbReference>
<feature type="domain" description="Water stress and hypersensitive response" evidence="1">
    <location>
        <begin position="34"/>
        <end position="154"/>
    </location>
</feature>
<gene>
    <name evidence="2" type="ORF">HXL68_03270</name>
</gene>